<gene>
    <name evidence="2" type="ORF">NBH00_21450</name>
</gene>
<dbReference type="SUPFAM" id="SSF46955">
    <property type="entry name" value="Putative DNA-binding domain"/>
    <property type="match status" value="1"/>
</dbReference>
<name>A0ABY5DT42_9ACTN</name>
<protein>
    <submittedName>
        <fullName evidence="2">Helix-turn-helix domain-containing protein</fullName>
    </submittedName>
</protein>
<evidence type="ECO:0000259" key="1">
    <source>
        <dbReference type="Pfam" id="PF12728"/>
    </source>
</evidence>
<proteinExistence type="predicted"/>
<dbReference type="InterPro" id="IPR041657">
    <property type="entry name" value="HTH_17"/>
</dbReference>
<dbReference type="Proteomes" id="UP001056035">
    <property type="component" value="Chromosome"/>
</dbReference>
<feature type="domain" description="Helix-turn-helix" evidence="1">
    <location>
        <begin position="2"/>
        <end position="48"/>
    </location>
</feature>
<organism evidence="2 3">
    <name type="scientific">Paraconexibacter antarcticus</name>
    <dbReference type="NCBI Taxonomy" id="2949664"/>
    <lineage>
        <taxon>Bacteria</taxon>
        <taxon>Bacillati</taxon>
        <taxon>Actinomycetota</taxon>
        <taxon>Thermoleophilia</taxon>
        <taxon>Solirubrobacterales</taxon>
        <taxon>Paraconexibacteraceae</taxon>
        <taxon>Paraconexibacter</taxon>
    </lineage>
</organism>
<dbReference type="EMBL" id="CP098502">
    <property type="protein sequence ID" value="UTI63897.1"/>
    <property type="molecule type" value="Genomic_DNA"/>
</dbReference>
<accession>A0ABY5DT42</accession>
<evidence type="ECO:0000313" key="3">
    <source>
        <dbReference type="Proteomes" id="UP001056035"/>
    </source>
</evidence>
<reference evidence="2 3" key="1">
    <citation type="submission" date="2022-06" db="EMBL/GenBank/DDBJ databases">
        <title>Paraconexibacter antarcticus.</title>
        <authorList>
            <person name="Kim C.S."/>
        </authorList>
    </citation>
    <scope>NUCLEOTIDE SEQUENCE [LARGE SCALE GENOMIC DNA]</scope>
    <source>
        <strain evidence="2 3">02-257</strain>
    </source>
</reference>
<dbReference type="InterPro" id="IPR009061">
    <property type="entry name" value="DNA-bd_dom_put_sf"/>
</dbReference>
<keyword evidence="3" id="KW-1185">Reference proteome</keyword>
<dbReference type="Pfam" id="PF12728">
    <property type="entry name" value="HTH_17"/>
    <property type="match status" value="1"/>
</dbReference>
<sequence>MPELAAYLQLNRRTIADWISQGRLRAHKLSNRVTVIEPREVQRFLDAHATTRSQ</sequence>
<dbReference type="RefSeq" id="WP_254570617.1">
    <property type="nucleotide sequence ID" value="NZ_CP098502.1"/>
</dbReference>
<evidence type="ECO:0000313" key="2">
    <source>
        <dbReference type="EMBL" id="UTI63897.1"/>
    </source>
</evidence>